<evidence type="ECO:0000256" key="1">
    <source>
        <dbReference type="ARBA" id="ARBA00004613"/>
    </source>
</evidence>
<dbReference type="PROSITE" id="PS51864">
    <property type="entry name" value="ASTACIN"/>
    <property type="match status" value="1"/>
</dbReference>
<feature type="binding site" evidence="14">
    <location>
        <position position="151"/>
    </location>
    <ligand>
        <name>Zn(2+)</name>
        <dbReference type="ChEBI" id="CHEBI:29105"/>
        <note>catalytic</note>
    </ligand>
</feature>
<organism evidence="18 19">
    <name type="scientific">Mesorhabditis spiculigera</name>
    <dbReference type="NCBI Taxonomy" id="96644"/>
    <lineage>
        <taxon>Eukaryota</taxon>
        <taxon>Metazoa</taxon>
        <taxon>Ecdysozoa</taxon>
        <taxon>Nematoda</taxon>
        <taxon>Chromadorea</taxon>
        <taxon>Rhabditida</taxon>
        <taxon>Rhabditina</taxon>
        <taxon>Rhabditomorpha</taxon>
        <taxon>Rhabditoidea</taxon>
        <taxon>Rhabditidae</taxon>
        <taxon>Mesorhabditinae</taxon>
        <taxon>Mesorhabditis</taxon>
    </lineage>
</organism>
<dbReference type="InterPro" id="IPR006026">
    <property type="entry name" value="Peptidase_Metallo"/>
</dbReference>
<dbReference type="EC" id="3.4.24.-" evidence="15"/>
<keyword evidence="12" id="KW-0325">Glycoprotein</keyword>
<dbReference type="PROSITE" id="PS50092">
    <property type="entry name" value="TSP1"/>
    <property type="match status" value="1"/>
</dbReference>
<evidence type="ECO:0000256" key="8">
    <source>
        <dbReference type="ARBA" id="ARBA00022833"/>
    </source>
</evidence>
<evidence type="ECO:0000259" key="17">
    <source>
        <dbReference type="PROSITE" id="PS51864"/>
    </source>
</evidence>
<keyword evidence="4 14" id="KW-0645">Protease</keyword>
<dbReference type="PANTHER" id="PTHR10127:SF877">
    <property type="entry name" value="ZINC METALLOPROTEINASE NAS-34"/>
    <property type="match status" value="1"/>
</dbReference>
<keyword evidence="19" id="KW-1185">Reference proteome</keyword>
<feature type="non-terminal residue" evidence="18">
    <location>
        <position position="471"/>
    </location>
</feature>
<dbReference type="PRINTS" id="PR00480">
    <property type="entry name" value="ASTACIN"/>
</dbReference>
<comment type="subcellular location">
    <subcellularLocation>
        <location evidence="1">Secreted</location>
    </subcellularLocation>
</comment>
<evidence type="ECO:0000256" key="10">
    <source>
        <dbReference type="ARBA" id="ARBA00023145"/>
    </source>
</evidence>
<dbReference type="PIRSF" id="PIRSF036365">
    <property type="entry name" value="Astacin_nematoda"/>
    <property type="match status" value="1"/>
</dbReference>
<dbReference type="GO" id="GO:0005576">
    <property type="term" value="C:extracellular region"/>
    <property type="evidence" value="ECO:0007669"/>
    <property type="project" value="UniProtKB-SubCell"/>
</dbReference>
<feature type="domain" description="CUB" evidence="16">
    <location>
        <begin position="253"/>
        <end position="378"/>
    </location>
</feature>
<dbReference type="CDD" id="cd00041">
    <property type="entry name" value="CUB"/>
    <property type="match status" value="1"/>
</dbReference>
<dbReference type="PANTHER" id="PTHR10127">
    <property type="entry name" value="DISCOIDIN, CUB, EGF, LAMININ , AND ZINC METALLOPROTEASE DOMAIN CONTAINING"/>
    <property type="match status" value="1"/>
</dbReference>
<feature type="domain" description="Peptidase M12A" evidence="17">
    <location>
        <begin position="43"/>
        <end position="250"/>
    </location>
</feature>
<keyword evidence="2" id="KW-0964">Secreted</keyword>
<evidence type="ECO:0000256" key="13">
    <source>
        <dbReference type="PROSITE-ProRule" id="PRU00059"/>
    </source>
</evidence>
<dbReference type="SUPFAM" id="SSF49854">
    <property type="entry name" value="Spermadhesin, CUB domain"/>
    <property type="match status" value="1"/>
</dbReference>
<dbReference type="InterPro" id="IPR001506">
    <property type="entry name" value="Peptidase_M12A"/>
</dbReference>
<dbReference type="InterPro" id="IPR035914">
    <property type="entry name" value="Sperma_CUB_dom_sf"/>
</dbReference>
<dbReference type="SMART" id="SM00235">
    <property type="entry name" value="ZnMc"/>
    <property type="match status" value="1"/>
</dbReference>
<dbReference type="GO" id="GO:0004222">
    <property type="term" value="F:metalloendopeptidase activity"/>
    <property type="evidence" value="ECO:0007669"/>
    <property type="project" value="UniProtKB-UniRule"/>
</dbReference>
<evidence type="ECO:0000256" key="11">
    <source>
        <dbReference type="ARBA" id="ARBA00023157"/>
    </source>
</evidence>
<comment type="cofactor">
    <cofactor evidence="14 15">
        <name>Zn(2+)</name>
        <dbReference type="ChEBI" id="CHEBI:29105"/>
    </cofactor>
    <text evidence="14 15">Binds 1 zinc ion per subunit.</text>
</comment>
<comment type="caution">
    <text evidence="13">Lacks conserved residue(s) required for the propagation of feature annotation.</text>
</comment>
<feature type="active site" evidence="14">
    <location>
        <position position="148"/>
    </location>
</feature>
<evidence type="ECO:0000256" key="6">
    <source>
        <dbReference type="ARBA" id="ARBA00022729"/>
    </source>
</evidence>
<evidence type="ECO:0000256" key="4">
    <source>
        <dbReference type="ARBA" id="ARBA00022670"/>
    </source>
</evidence>
<dbReference type="InterPro" id="IPR000859">
    <property type="entry name" value="CUB_dom"/>
</dbReference>
<evidence type="ECO:0000256" key="3">
    <source>
        <dbReference type="ARBA" id="ARBA00022536"/>
    </source>
</evidence>
<keyword evidence="8 14" id="KW-0862">Zinc</keyword>
<proteinExistence type="predicted"/>
<dbReference type="InterPro" id="IPR000884">
    <property type="entry name" value="TSP1_rpt"/>
</dbReference>
<keyword evidence="3" id="KW-0245">EGF-like domain</keyword>
<protein>
    <recommendedName>
        <fullName evidence="15">Metalloendopeptidase</fullName>
        <ecNumber evidence="15">3.4.24.-</ecNumber>
    </recommendedName>
</protein>
<sequence>MLFQGPIEDALLNGQSLFNETTLQSYLENFSKLNELYQELYQAVVKQAEENPDTMKPVNGRPDQLPYLFEGDIILTESQLQQQIKNAETELARRKNETMRFVTQQPRGNGLIFIRGNGCYSYIGMVAQGAQQVSIGVGCEALGTVMHEIGHALGFYHEQSRSDRDSYVRIVTQNIQNIYIPQFSKQAPSTMVDYGVAYDYGSVMHYDQFAFSQNGGMTIQTYDANYQLTIGQRNQAGFADVKKINFAYCNASCTTQLPCQNGGYTDPLACSQCRCPTGLGGQYCDQPATSFRSARVQLLITAPPGKKVYFQVASLSFPYQQVCSTSYLELKYGANLVNTGARLCGRTYPGGATTQTSQLLVIFQGYSSAQFTLSYRYDPVSGEQTDASTTVAPTAPIALCAGWGACSQPCGACGTQTRACSTGFQTQPCNAKPCPGNICCPPASFDSTQGLCVVPEEADEQPDSESAGDEE</sequence>
<dbReference type="Pfam" id="PF01400">
    <property type="entry name" value="Astacin"/>
    <property type="match status" value="1"/>
</dbReference>
<evidence type="ECO:0000256" key="15">
    <source>
        <dbReference type="RuleBase" id="RU361183"/>
    </source>
</evidence>
<keyword evidence="10" id="KW-0865">Zymogen</keyword>
<comment type="caution">
    <text evidence="18">The sequence shown here is derived from an EMBL/GenBank/DDBJ whole genome shotgun (WGS) entry which is preliminary data.</text>
</comment>
<feature type="binding site" evidence="14">
    <location>
        <position position="147"/>
    </location>
    <ligand>
        <name>Zn(2+)</name>
        <dbReference type="ChEBI" id="CHEBI:29105"/>
        <note>catalytic</note>
    </ligand>
</feature>
<feature type="binding site" evidence="14">
    <location>
        <position position="157"/>
    </location>
    <ligand>
        <name>Zn(2+)</name>
        <dbReference type="ChEBI" id="CHEBI:29105"/>
        <note>catalytic</note>
    </ligand>
</feature>
<evidence type="ECO:0000256" key="2">
    <source>
        <dbReference type="ARBA" id="ARBA00022525"/>
    </source>
</evidence>
<gene>
    <name evidence="18" type="ORF">MSPICULIGERA_LOCUS19725</name>
</gene>
<dbReference type="Proteomes" id="UP001177023">
    <property type="component" value="Unassembled WGS sequence"/>
</dbReference>
<dbReference type="GO" id="GO:0018996">
    <property type="term" value="P:molting cycle, collagen and cuticulin-based cuticle"/>
    <property type="evidence" value="ECO:0007669"/>
    <property type="project" value="InterPro"/>
</dbReference>
<evidence type="ECO:0000256" key="5">
    <source>
        <dbReference type="ARBA" id="ARBA00022723"/>
    </source>
</evidence>
<evidence type="ECO:0000259" key="16">
    <source>
        <dbReference type="PROSITE" id="PS01180"/>
    </source>
</evidence>
<name>A0AA36G850_9BILA</name>
<keyword evidence="5 14" id="KW-0479">Metal-binding</keyword>
<dbReference type="EMBL" id="CATQJA010002663">
    <property type="protein sequence ID" value="CAJ0581568.1"/>
    <property type="molecule type" value="Genomic_DNA"/>
</dbReference>
<dbReference type="CDD" id="cd04280">
    <property type="entry name" value="ZnMc_astacin_like"/>
    <property type="match status" value="1"/>
</dbReference>
<dbReference type="PROSITE" id="PS01180">
    <property type="entry name" value="CUB"/>
    <property type="match status" value="1"/>
</dbReference>
<dbReference type="AlphaFoldDB" id="A0AA36G850"/>
<evidence type="ECO:0000256" key="12">
    <source>
        <dbReference type="ARBA" id="ARBA00023180"/>
    </source>
</evidence>
<dbReference type="GO" id="GO:0008270">
    <property type="term" value="F:zinc ion binding"/>
    <property type="evidence" value="ECO:0007669"/>
    <property type="project" value="UniProtKB-UniRule"/>
</dbReference>
<dbReference type="GO" id="GO:0006508">
    <property type="term" value="P:proteolysis"/>
    <property type="evidence" value="ECO:0007669"/>
    <property type="project" value="UniProtKB-KW"/>
</dbReference>
<keyword evidence="7 14" id="KW-0378">Hydrolase</keyword>
<keyword evidence="6" id="KW-0732">Signal</keyword>
<evidence type="ECO:0000256" key="14">
    <source>
        <dbReference type="PROSITE-ProRule" id="PRU01211"/>
    </source>
</evidence>
<dbReference type="Gene3D" id="3.40.390.10">
    <property type="entry name" value="Collagenase (Catalytic Domain)"/>
    <property type="match status" value="1"/>
</dbReference>
<dbReference type="InterPro" id="IPR034035">
    <property type="entry name" value="Astacin-like_dom"/>
</dbReference>
<dbReference type="SUPFAM" id="SSF55486">
    <property type="entry name" value="Metalloproteases ('zincins'), catalytic domain"/>
    <property type="match status" value="1"/>
</dbReference>
<dbReference type="InterPro" id="IPR017050">
    <property type="entry name" value="Metallopeptidase_nem"/>
</dbReference>
<evidence type="ECO:0000313" key="19">
    <source>
        <dbReference type="Proteomes" id="UP001177023"/>
    </source>
</evidence>
<reference evidence="18" key="1">
    <citation type="submission" date="2023-06" db="EMBL/GenBank/DDBJ databases">
        <authorList>
            <person name="Delattre M."/>
        </authorList>
    </citation>
    <scope>NUCLEOTIDE SEQUENCE</scope>
    <source>
        <strain evidence="18">AF72</strain>
    </source>
</reference>
<keyword evidence="11" id="KW-1015">Disulfide bond</keyword>
<dbReference type="InterPro" id="IPR024079">
    <property type="entry name" value="MetalloPept_cat_dom_sf"/>
</dbReference>
<evidence type="ECO:0000256" key="9">
    <source>
        <dbReference type="ARBA" id="ARBA00023049"/>
    </source>
</evidence>
<evidence type="ECO:0000313" key="18">
    <source>
        <dbReference type="EMBL" id="CAJ0581568.1"/>
    </source>
</evidence>
<dbReference type="Gene3D" id="2.60.120.290">
    <property type="entry name" value="Spermadhesin, CUB domain"/>
    <property type="match status" value="1"/>
</dbReference>
<evidence type="ECO:0000256" key="7">
    <source>
        <dbReference type="ARBA" id="ARBA00022801"/>
    </source>
</evidence>
<accession>A0AA36G850</accession>
<keyword evidence="9 14" id="KW-0482">Metalloprotease</keyword>